<comment type="caution">
    <text evidence="4">The sequence shown here is derived from an EMBL/GenBank/DDBJ whole genome shotgun (WGS) entry which is preliminary data.</text>
</comment>
<feature type="coiled-coil region" evidence="2">
    <location>
        <begin position="149"/>
        <end position="176"/>
    </location>
</feature>
<dbReference type="InterPro" id="IPR028245">
    <property type="entry name" value="PIL1/LSP1"/>
</dbReference>
<name>A0AAN7T0U8_9EURO</name>
<feature type="region of interest" description="Disordered" evidence="3">
    <location>
        <begin position="1"/>
        <end position="22"/>
    </location>
</feature>
<dbReference type="PANTHER" id="PTHR31962:SF4">
    <property type="entry name" value="PRIMARY COMPONENT OF EISOSOMES (EUROFUNG)"/>
    <property type="match status" value="1"/>
</dbReference>
<evidence type="ECO:0000256" key="1">
    <source>
        <dbReference type="ARBA" id="ARBA00022553"/>
    </source>
</evidence>
<dbReference type="Pfam" id="PF13805">
    <property type="entry name" value="Pil1"/>
    <property type="match status" value="1"/>
</dbReference>
<evidence type="ECO:0000256" key="2">
    <source>
        <dbReference type="SAM" id="Coils"/>
    </source>
</evidence>
<organism evidence="4 5">
    <name type="scientific">Lithohypha guttulata</name>
    <dbReference type="NCBI Taxonomy" id="1690604"/>
    <lineage>
        <taxon>Eukaryota</taxon>
        <taxon>Fungi</taxon>
        <taxon>Dikarya</taxon>
        <taxon>Ascomycota</taxon>
        <taxon>Pezizomycotina</taxon>
        <taxon>Eurotiomycetes</taxon>
        <taxon>Chaetothyriomycetidae</taxon>
        <taxon>Chaetothyriales</taxon>
        <taxon>Trichomeriaceae</taxon>
        <taxon>Lithohypha</taxon>
    </lineage>
</organism>
<dbReference type="Proteomes" id="UP001309876">
    <property type="component" value="Unassembled WGS sequence"/>
</dbReference>
<reference evidence="4 5" key="1">
    <citation type="submission" date="2023-08" db="EMBL/GenBank/DDBJ databases">
        <title>Black Yeasts Isolated from many extreme environments.</title>
        <authorList>
            <person name="Coleine C."/>
            <person name="Stajich J.E."/>
            <person name="Selbmann L."/>
        </authorList>
    </citation>
    <scope>NUCLEOTIDE SEQUENCE [LARGE SCALE GENOMIC DNA]</scope>
    <source>
        <strain evidence="4 5">CCFEE 5910</strain>
    </source>
</reference>
<evidence type="ECO:0000313" key="4">
    <source>
        <dbReference type="EMBL" id="KAK5086872.1"/>
    </source>
</evidence>
<dbReference type="GO" id="GO:0036286">
    <property type="term" value="C:eisosome filament"/>
    <property type="evidence" value="ECO:0007669"/>
    <property type="project" value="TreeGrafter"/>
</dbReference>
<keyword evidence="5" id="KW-1185">Reference proteome</keyword>
<protein>
    <recommendedName>
        <fullName evidence="6">Sphingolipid long chain base-responsive protein LSP1</fullName>
    </recommendedName>
</protein>
<keyword evidence="2" id="KW-0175">Coiled coil</keyword>
<keyword evidence="1" id="KW-0597">Phosphoprotein</keyword>
<dbReference type="FunFam" id="1.20.1270.60:FF:000005">
    <property type="entry name" value="Sphingolipid long chain base-responsive pil1"/>
    <property type="match status" value="1"/>
</dbReference>
<evidence type="ECO:0008006" key="6">
    <source>
        <dbReference type="Google" id="ProtNLM"/>
    </source>
</evidence>
<dbReference type="InterPro" id="IPR027267">
    <property type="entry name" value="AH/BAR_dom_sf"/>
</dbReference>
<dbReference type="GO" id="GO:0006897">
    <property type="term" value="P:endocytosis"/>
    <property type="evidence" value="ECO:0007669"/>
    <property type="project" value="TreeGrafter"/>
</dbReference>
<dbReference type="GO" id="GO:0005886">
    <property type="term" value="C:plasma membrane"/>
    <property type="evidence" value="ECO:0007669"/>
    <property type="project" value="TreeGrafter"/>
</dbReference>
<gene>
    <name evidence="4" type="ORF">LTR05_004042</name>
</gene>
<dbReference type="Gene3D" id="1.20.1270.60">
    <property type="entry name" value="Arfaptin homology (AH) domain/BAR domain"/>
    <property type="match status" value="1"/>
</dbReference>
<dbReference type="AlphaFoldDB" id="A0AAN7T0U8"/>
<dbReference type="EMBL" id="JAVRRJ010000003">
    <property type="protein sequence ID" value="KAK5086872.1"/>
    <property type="molecule type" value="Genomic_DNA"/>
</dbReference>
<dbReference type="GO" id="GO:0008289">
    <property type="term" value="F:lipid binding"/>
    <property type="evidence" value="ECO:0007669"/>
    <property type="project" value="TreeGrafter"/>
</dbReference>
<proteinExistence type="predicted"/>
<evidence type="ECO:0000313" key="5">
    <source>
        <dbReference type="Proteomes" id="UP001309876"/>
    </source>
</evidence>
<dbReference type="GO" id="GO:0070941">
    <property type="term" value="P:eisosome assembly"/>
    <property type="evidence" value="ECO:0007669"/>
    <property type="project" value="TreeGrafter"/>
</dbReference>
<dbReference type="PANTHER" id="PTHR31962">
    <property type="entry name" value="SPHINGOLIPID LONG CHAIN BASE-RESPONSIVE PROTEIN PIL1"/>
    <property type="match status" value="1"/>
</dbReference>
<evidence type="ECO:0000256" key="3">
    <source>
        <dbReference type="SAM" id="MobiDB-lite"/>
    </source>
</evidence>
<feature type="region of interest" description="Disordered" evidence="3">
    <location>
        <begin position="248"/>
        <end position="318"/>
    </location>
</feature>
<accession>A0AAN7T0U8</accession>
<feature type="compositionally biased region" description="Polar residues" evidence="3">
    <location>
        <begin position="267"/>
        <end position="293"/>
    </location>
</feature>
<sequence length="318" mass="35090">MNRALSIRSKGRHSQKDAPKHNFSMTTFRGMRESDLSKKLFKLIKTENHAISAYETAGRERVSIASQLSDWGESTNDDSISDLSDKIGVLLSEIGEQEDLFAQNLEDYRSVLKQIRNTESSVQPSRDNKAKISDEIAKLKYKEPSSPRIVTLEQELVRAEAQNLVAEAQLTNITRQKLKEAYDIQFAATIERAEKQIILARYGRRLLNLLDDTPVVPGDVRQPFANAGEAKHILNEAEAELQSWHPSVEPISTNASGMGANLMPAEDQTTTTASEAPMSDNQSTGYHQATTGHHSAAVEDPRNPVAGEGSHLEKAVAA</sequence>